<feature type="region of interest" description="Disordered" evidence="2">
    <location>
        <begin position="1"/>
        <end position="26"/>
    </location>
</feature>
<evidence type="ECO:0000313" key="3">
    <source>
        <dbReference type="EMBL" id="MEK9500889.1"/>
    </source>
</evidence>
<keyword evidence="1" id="KW-0802">TPR repeat</keyword>
<dbReference type="SMART" id="SM00028">
    <property type="entry name" value="TPR"/>
    <property type="match status" value="2"/>
</dbReference>
<dbReference type="PROSITE" id="PS50005">
    <property type="entry name" value="TPR"/>
    <property type="match status" value="1"/>
</dbReference>
<reference evidence="3 4" key="1">
    <citation type="submission" date="2024-02" db="EMBL/GenBank/DDBJ databases">
        <title>A novel Gemmatimonadota bacterium.</title>
        <authorList>
            <person name="Du Z.-J."/>
            <person name="Ye Y.-Q."/>
        </authorList>
    </citation>
    <scope>NUCLEOTIDE SEQUENCE [LARGE SCALE GENOMIC DNA]</scope>
    <source>
        <strain evidence="3 4">DH-20</strain>
    </source>
</reference>
<dbReference type="Pfam" id="PF03783">
    <property type="entry name" value="CsgG"/>
    <property type="match status" value="1"/>
</dbReference>
<name>A0ABU9E8A1_9BACT</name>
<gene>
    <name evidence="3" type="ORF">WI372_07865</name>
</gene>
<dbReference type="Gene3D" id="3.40.50.10610">
    <property type="entry name" value="ABC-type transport auxiliary lipoprotein component"/>
    <property type="match status" value="1"/>
</dbReference>
<dbReference type="RefSeq" id="WP_405279394.1">
    <property type="nucleotide sequence ID" value="NZ_JBBHLI010000003.1"/>
</dbReference>
<dbReference type="SUPFAM" id="SSF48452">
    <property type="entry name" value="TPR-like"/>
    <property type="match status" value="1"/>
</dbReference>
<feature type="repeat" description="TPR" evidence="1">
    <location>
        <begin position="335"/>
        <end position="368"/>
    </location>
</feature>
<evidence type="ECO:0000256" key="1">
    <source>
        <dbReference type="PROSITE-ProRule" id="PRU00339"/>
    </source>
</evidence>
<dbReference type="InterPro" id="IPR019734">
    <property type="entry name" value="TPR_rpt"/>
</dbReference>
<keyword evidence="4" id="KW-1185">Reference proteome</keyword>
<sequence length="466" mass="48288">MRISHLSFLRPRPPSPRPLRRVGGGAPPRRVPFAARVGAFGLLLGSLACAAAPLRVSPDEIPALEAGLQATPDDADLRLRFAAALFSAGRCDDARIQAETAAAQRPDNGVTPLIQGQCLEAEGELAGAVDVYAGYLRQHADGEGADAVRGRLLLAQRTLAQLEAREALVREAELSRQTAVPGTVAVLPVAVLGDLDDRFAGLSIGLAQMLVSDLSLLGDLRLVERTRVNALLGELALAESGRVDPATAARMGRLLRAADLVQGALAVDGSSIELDATVVGPNASTRVDPAASGPLQALLDLEKRLALALADRFSGPLTPAEERRILDNGPGSVDAFLAWADGLILEERGDFTAAADAYRQAVRLDPGFAEADLAARRAASASTVIGRSPTEVVGLGRTASQAVSGVSNPGLPAVLRGALHDVASLGPEVTLAGSASTGALWSPGADQPVPVLPTDVLLRILVRIPR</sequence>
<evidence type="ECO:0000256" key="2">
    <source>
        <dbReference type="SAM" id="MobiDB-lite"/>
    </source>
</evidence>
<dbReference type="InterPro" id="IPR011990">
    <property type="entry name" value="TPR-like_helical_dom_sf"/>
</dbReference>
<evidence type="ECO:0000313" key="4">
    <source>
        <dbReference type="Proteomes" id="UP001484239"/>
    </source>
</evidence>
<dbReference type="Proteomes" id="UP001484239">
    <property type="component" value="Unassembled WGS sequence"/>
</dbReference>
<organism evidence="3 4">
    <name type="scientific">Gaopeijia maritima</name>
    <dbReference type="NCBI Taxonomy" id="3119007"/>
    <lineage>
        <taxon>Bacteria</taxon>
        <taxon>Pseudomonadati</taxon>
        <taxon>Gemmatimonadota</taxon>
        <taxon>Longimicrobiia</taxon>
        <taxon>Gaopeijiales</taxon>
        <taxon>Gaopeijiaceae</taxon>
        <taxon>Gaopeijia</taxon>
    </lineage>
</organism>
<dbReference type="Gene3D" id="1.25.40.10">
    <property type="entry name" value="Tetratricopeptide repeat domain"/>
    <property type="match status" value="2"/>
</dbReference>
<comment type="caution">
    <text evidence="3">The sequence shown here is derived from an EMBL/GenBank/DDBJ whole genome shotgun (WGS) entry which is preliminary data.</text>
</comment>
<dbReference type="InterPro" id="IPR005534">
    <property type="entry name" value="Curli_assmbl/transp-comp_CsgG"/>
</dbReference>
<proteinExistence type="predicted"/>
<accession>A0ABU9E8A1</accession>
<dbReference type="EMBL" id="JBBHLI010000003">
    <property type="protein sequence ID" value="MEK9500889.1"/>
    <property type="molecule type" value="Genomic_DNA"/>
</dbReference>
<protein>
    <submittedName>
        <fullName evidence="3">CsgG/HfaB family protein</fullName>
    </submittedName>
</protein>